<dbReference type="AlphaFoldDB" id="A0A7D9GXF0"/>
<dbReference type="EMBL" id="CABFWN010000001">
    <property type="protein sequence ID" value="VUG16406.1"/>
    <property type="molecule type" value="Genomic_DNA"/>
</dbReference>
<evidence type="ECO:0000313" key="2">
    <source>
        <dbReference type="EMBL" id="VUG16406.1"/>
    </source>
</evidence>
<sequence length="355" mass="39872">MSKQSVDQLLDGVSSSIKSTSKSVDALIEAIDSYGTEYPEMVENLRSSLAKHDTENEQKAASAGVSLLSLKNSSLLGYLDALSLIVQSKLDALQIDGDKVEEMRAQAVQNSVVHRVTLDKGIKPLEKRLNYQLDKLMDTYRRREREEEEAKEKAQAREEDKCSEGADGADSADSAEEDADMLENDSAGLRFRPNAAGFIRKGADKRHEGAGAKYRPPKISAALPPSMQEEQNESKQEGRQRNLQSMDEYLRQVGDAPSVEASVGATIINGGRDMKSQKQIEKEQEVTRYEEENFVRLPASKAKESKRDRDKRMRNEFFGEDWSMFGNSRDISDAGGIKRKRKQSAWQRARKRMDK</sequence>
<accession>A0A7D9GXF0</accession>
<dbReference type="GO" id="GO:0000462">
    <property type="term" value="P:maturation of SSU-rRNA from tricistronic rRNA transcript (SSU-rRNA, 5.8S rRNA, LSU-rRNA)"/>
    <property type="evidence" value="ECO:0007669"/>
    <property type="project" value="TreeGrafter"/>
</dbReference>
<feature type="region of interest" description="Disordered" evidence="1">
    <location>
        <begin position="200"/>
        <end position="246"/>
    </location>
</feature>
<feature type="region of interest" description="Disordered" evidence="1">
    <location>
        <begin position="144"/>
        <end position="188"/>
    </location>
</feature>
<dbReference type="GO" id="GO:0032040">
    <property type="term" value="C:small-subunit processome"/>
    <property type="evidence" value="ECO:0007669"/>
    <property type="project" value="TreeGrafter"/>
</dbReference>
<evidence type="ECO:0000313" key="3">
    <source>
        <dbReference type="Proteomes" id="UP000478008"/>
    </source>
</evidence>
<reference evidence="2 3" key="1">
    <citation type="submission" date="2019-07" db="EMBL/GenBank/DDBJ databases">
        <authorList>
            <person name="Friedrich A."/>
            <person name="Schacherer J."/>
        </authorList>
    </citation>
    <scope>NUCLEOTIDE SEQUENCE [LARGE SCALE GENOMIC DNA]</scope>
</reference>
<name>A0A7D9GXF0_DEKBR</name>
<protein>
    <submittedName>
        <fullName evidence="2">DEBR0S1_16094g1_1</fullName>
    </submittedName>
</protein>
<organism evidence="2 3">
    <name type="scientific">Dekkera bruxellensis</name>
    <name type="common">Brettanomyces custersii</name>
    <dbReference type="NCBI Taxonomy" id="5007"/>
    <lineage>
        <taxon>Eukaryota</taxon>
        <taxon>Fungi</taxon>
        <taxon>Dikarya</taxon>
        <taxon>Ascomycota</taxon>
        <taxon>Saccharomycotina</taxon>
        <taxon>Pichiomycetes</taxon>
        <taxon>Pichiales</taxon>
        <taxon>Pichiaceae</taxon>
        <taxon>Brettanomyces</taxon>
    </lineage>
</organism>
<dbReference type="PANTHER" id="PTHR13237:SF9">
    <property type="entry name" value="NEUROGUIDIN"/>
    <property type="match status" value="1"/>
</dbReference>
<feature type="compositionally biased region" description="Acidic residues" evidence="1">
    <location>
        <begin position="173"/>
        <end position="183"/>
    </location>
</feature>
<gene>
    <name evidence="2" type="primary">LCP5</name>
    <name evidence="2" type="ORF">DEBR0S1_16094G</name>
</gene>
<proteinExistence type="predicted"/>
<dbReference type="Proteomes" id="UP000478008">
    <property type="component" value="Unassembled WGS sequence"/>
</dbReference>
<feature type="region of interest" description="Disordered" evidence="1">
    <location>
        <begin position="324"/>
        <end position="355"/>
    </location>
</feature>
<keyword evidence="3" id="KW-1185">Reference proteome</keyword>
<feature type="compositionally biased region" description="Basic and acidic residues" evidence="1">
    <location>
        <begin position="144"/>
        <end position="164"/>
    </location>
</feature>
<dbReference type="PANTHER" id="PTHR13237">
    <property type="entry name" value="SOMETHING ABOUT SILENCING PROTEIN 10-RELATED"/>
    <property type="match status" value="1"/>
</dbReference>
<evidence type="ECO:0000256" key="1">
    <source>
        <dbReference type="SAM" id="MobiDB-lite"/>
    </source>
</evidence>
<feature type="compositionally biased region" description="Basic and acidic residues" evidence="1">
    <location>
        <begin position="201"/>
        <end position="210"/>
    </location>
</feature>
<feature type="compositionally biased region" description="Basic residues" evidence="1">
    <location>
        <begin position="337"/>
        <end position="355"/>
    </location>
</feature>